<sequence length="228" mass="24948">MIPDSALFFGQQKAEPVWPMLISLQQKPVAELESNYLFVNLRQELYEPRCGGTAYILLWHISAVIRPARGEIQVMPGFTDICCIRILTAAEFGIPNDINAKSPLISGMLSENEYVYCITPPNPSEYLTNYTAIILPNQGLCGIAASSLYTDFKLAGKQGEAKSAGENGGYLYMITNEEITVMLSLTVLSDEGISLVYSSSDPEKFEACRAEKEKLGIKATGGPGAFDR</sequence>
<reference evidence="1" key="1">
    <citation type="journal article" date="2021" name="Genome Biol. Evol.">
        <title>A High-Quality Reference Genome for a Parasitic Bivalve with Doubly Uniparental Inheritance (Bivalvia: Unionida).</title>
        <authorList>
            <person name="Smith C.H."/>
        </authorList>
    </citation>
    <scope>NUCLEOTIDE SEQUENCE</scope>
    <source>
        <strain evidence="1">CHS0354</strain>
    </source>
</reference>
<gene>
    <name evidence="1" type="ORF">CHS0354_018430</name>
</gene>
<organism evidence="1 2">
    <name type="scientific">Potamilus streckersoni</name>
    <dbReference type="NCBI Taxonomy" id="2493646"/>
    <lineage>
        <taxon>Eukaryota</taxon>
        <taxon>Metazoa</taxon>
        <taxon>Spiralia</taxon>
        <taxon>Lophotrochozoa</taxon>
        <taxon>Mollusca</taxon>
        <taxon>Bivalvia</taxon>
        <taxon>Autobranchia</taxon>
        <taxon>Heteroconchia</taxon>
        <taxon>Palaeoheterodonta</taxon>
        <taxon>Unionida</taxon>
        <taxon>Unionoidea</taxon>
        <taxon>Unionidae</taxon>
        <taxon>Ambleminae</taxon>
        <taxon>Lampsilini</taxon>
        <taxon>Potamilus</taxon>
    </lineage>
</organism>
<reference evidence="1" key="2">
    <citation type="journal article" date="2021" name="Genome Biol. Evol.">
        <title>Developing a high-quality reference genome for a parasitic bivalve with doubly uniparental inheritance (Bivalvia: Unionida).</title>
        <authorList>
            <person name="Smith C.H."/>
        </authorList>
    </citation>
    <scope>NUCLEOTIDE SEQUENCE</scope>
    <source>
        <strain evidence="1">CHS0354</strain>
        <tissue evidence="1">Mantle</tissue>
    </source>
</reference>
<name>A0AAE0TAX5_9BIVA</name>
<proteinExistence type="predicted"/>
<evidence type="ECO:0000313" key="2">
    <source>
        <dbReference type="Proteomes" id="UP001195483"/>
    </source>
</evidence>
<accession>A0AAE0TAX5</accession>
<protein>
    <submittedName>
        <fullName evidence="1">Uncharacterized protein</fullName>
    </submittedName>
</protein>
<reference evidence="1" key="3">
    <citation type="submission" date="2023-05" db="EMBL/GenBank/DDBJ databases">
        <authorList>
            <person name="Smith C.H."/>
        </authorList>
    </citation>
    <scope>NUCLEOTIDE SEQUENCE</scope>
    <source>
        <strain evidence="1">CHS0354</strain>
        <tissue evidence="1">Mantle</tissue>
    </source>
</reference>
<comment type="caution">
    <text evidence="1">The sequence shown here is derived from an EMBL/GenBank/DDBJ whole genome shotgun (WGS) entry which is preliminary data.</text>
</comment>
<dbReference type="Proteomes" id="UP001195483">
    <property type="component" value="Unassembled WGS sequence"/>
</dbReference>
<keyword evidence="2" id="KW-1185">Reference proteome</keyword>
<dbReference type="EMBL" id="JAEAOA010001141">
    <property type="protein sequence ID" value="KAK3606836.1"/>
    <property type="molecule type" value="Genomic_DNA"/>
</dbReference>
<evidence type="ECO:0000313" key="1">
    <source>
        <dbReference type="EMBL" id="KAK3606836.1"/>
    </source>
</evidence>
<dbReference type="AlphaFoldDB" id="A0AAE0TAX5"/>